<dbReference type="EMBL" id="KV454475">
    <property type="protein sequence ID" value="ODV64205.1"/>
    <property type="molecule type" value="Genomic_DNA"/>
</dbReference>
<keyword evidence="1" id="KW-0812">Transmembrane</keyword>
<organism evidence="2 3">
    <name type="scientific">Ascoidea rubescens DSM 1968</name>
    <dbReference type="NCBI Taxonomy" id="1344418"/>
    <lineage>
        <taxon>Eukaryota</taxon>
        <taxon>Fungi</taxon>
        <taxon>Dikarya</taxon>
        <taxon>Ascomycota</taxon>
        <taxon>Saccharomycotina</taxon>
        <taxon>Saccharomycetes</taxon>
        <taxon>Ascoideaceae</taxon>
        <taxon>Ascoidea</taxon>
    </lineage>
</organism>
<evidence type="ECO:0000256" key="1">
    <source>
        <dbReference type="SAM" id="Phobius"/>
    </source>
</evidence>
<dbReference type="AlphaFoldDB" id="A0A1D2VRL3"/>
<reference evidence="3" key="1">
    <citation type="submission" date="2016-05" db="EMBL/GenBank/DDBJ databases">
        <title>Comparative genomics of biotechnologically important yeasts.</title>
        <authorList>
            <consortium name="DOE Joint Genome Institute"/>
            <person name="Riley R."/>
            <person name="Haridas S."/>
            <person name="Wolfe K.H."/>
            <person name="Lopes M.R."/>
            <person name="Hittinger C.T."/>
            <person name="Goker M."/>
            <person name="Salamov A."/>
            <person name="Wisecaver J."/>
            <person name="Long T.M."/>
            <person name="Aerts A.L."/>
            <person name="Barry K."/>
            <person name="Choi C."/>
            <person name="Clum A."/>
            <person name="Coughlan A.Y."/>
            <person name="Deshpande S."/>
            <person name="Douglass A.P."/>
            <person name="Hanson S.J."/>
            <person name="Klenk H.-P."/>
            <person name="Labutti K."/>
            <person name="Lapidus A."/>
            <person name="Lindquist E."/>
            <person name="Lipzen A."/>
            <person name="Meier-Kolthoff J.P."/>
            <person name="Ohm R.A."/>
            <person name="Otillar R.P."/>
            <person name="Pangilinan J."/>
            <person name="Peng Y."/>
            <person name="Rokas A."/>
            <person name="Rosa C.A."/>
            <person name="Scheuner C."/>
            <person name="Sibirny A.A."/>
            <person name="Slot J.C."/>
            <person name="Stielow J.B."/>
            <person name="Sun H."/>
            <person name="Kurtzman C.P."/>
            <person name="Blackwell M."/>
            <person name="Grigoriev I.V."/>
            <person name="Jeffries T.W."/>
        </authorList>
    </citation>
    <scope>NUCLEOTIDE SEQUENCE [LARGE SCALE GENOMIC DNA]</scope>
    <source>
        <strain evidence="3">DSM 1968</strain>
    </source>
</reference>
<dbReference type="GeneID" id="30964896"/>
<protein>
    <submittedName>
        <fullName evidence="2">Uncharacterized protein</fullName>
    </submittedName>
</protein>
<keyword evidence="1" id="KW-0472">Membrane</keyword>
<accession>A0A1D2VRL3</accession>
<sequence length="157" mass="16676">SRRTVTVYQTTDSEGNVREITSEIGSSSSTGVRLTATVYETTDSDGNTITVTSFPGSAYTTTYTTDGSTLTAVVEVVTSTDSDGDLDVYTTTSPISRRRSTVFLTTTADADDNSESTAETSAETSDSFGIAIKPVHFQIPFVSLALMVFTTFVLMGL</sequence>
<dbReference type="Pfam" id="PF20646">
    <property type="entry name" value="Hpf1_C"/>
    <property type="match status" value="1"/>
</dbReference>
<dbReference type="RefSeq" id="XP_020050512.1">
    <property type="nucleotide sequence ID" value="XM_020191260.1"/>
</dbReference>
<name>A0A1D2VRL3_9ASCO</name>
<dbReference type="InParanoid" id="A0A1D2VRL3"/>
<evidence type="ECO:0000313" key="2">
    <source>
        <dbReference type="EMBL" id="ODV64205.1"/>
    </source>
</evidence>
<feature type="non-terminal residue" evidence="2">
    <location>
        <position position="1"/>
    </location>
</feature>
<keyword evidence="3" id="KW-1185">Reference proteome</keyword>
<dbReference type="Proteomes" id="UP000095038">
    <property type="component" value="Unassembled WGS sequence"/>
</dbReference>
<feature type="transmembrane region" description="Helical" evidence="1">
    <location>
        <begin position="135"/>
        <end position="155"/>
    </location>
</feature>
<evidence type="ECO:0000313" key="3">
    <source>
        <dbReference type="Proteomes" id="UP000095038"/>
    </source>
</evidence>
<dbReference type="InterPro" id="IPR049451">
    <property type="entry name" value="AWP2-like_YTTT_rpt"/>
</dbReference>
<proteinExistence type="predicted"/>
<keyword evidence="1" id="KW-1133">Transmembrane helix</keyword>
<gene>
    <name evidence="2" type="ORF">ASCRUDRAFT_6064</name>
</gene>